<dbReference type="GO" id="GO:0030894">
    <property type="term" value="C:replisome"/>
    <property type="evidence" value="ECO:0007669"/>
    <property type="project" value="TreeGrafter"/>
</dbReference>
<dbReference type="PANTHER" id="PTHR13710:SF105">
    <property type="entry name" value="ATP-DEPENDENT DNA HELICASE Q1"/>
    <property type="match status" value="1"/>
</dbReference>
<dbReference type="InterPro" id="IPR001650">
    <property type="entry name" value="Helicase_C-like"/>
</dbReference>
<keyword evidence="6" id="KW-0227">DNA damage</keyword>
<dbReference type="SUPFAM" id="SSF46785">
    <property type="entry name" value="Winged helix' DNA-binding domain"/>
    <property type="match status" value="1"/>
</dbReference>
<dbReference type="PANTHER" id="PTHR13710">
    <property type="entry name" value="DNA HELICASE RECQ FAMILY MEMBER"/>
    <property type="match status" value="1"/>
</dbReference>
<keyword evidence="8 21" id="KW-0347">Helicase</keyword>
<keyword evidence="14" id="KW-0413">Isomerase</keyword>
<dbReference type="GO" id="GO:0003677">
    <property type="term" value="F:DNA binding"/>
    <property type="evidence" value="ECO:0007669"/>
    <property type="project" value="UniProtKB-KW"/>
</dbReference>
<sequence length="596" mass="65833">MANPRDILKAQFGFDEFRPGQEGIISKILEGQPVLAVMPTGAGKSLCYQVPSQILDGPTIVVSPLVALMDNQVAGLRANGIMASCLHSGQSREDNITQWRDVTTGRSKILYVSPERLMTDRMLSAMKALKPALFVVDEAHCVSKWGPAFRPEYADLNRLHQLFPETNLAAFTATADEATRQDISTQLFGQGGEIIVHGFDRPNLSLAVMPVDNRPRQINNLLINQKGNSGIVYCLSRKSTETYAQSLRQSGYKALAYHAGMTAEARYENLERFMAEPGIIMVATIAFGMGIDKPDIRFVYHVNMPSSMEAYYQEIGRAGRDGLPAETVLLFGLDDIRLRRQFITNDGSERDHQMREFKRLDALIGYCETTACRKQALLHYFGETIQPCGNCDNCLNPPEQVEASQAARAIIAAIEQTGQRFGTAHIVSVARGEDTPRIHQFNHDKLPAFGRAKDLGKAFLQALIRQAVARGVLGMDISRYGALTLTGMSEAISSGQPFNIRPPMKSTAKAERQARASQQADMSDKDQSLMIRLKSRRSELARELGKPAFVVFSDATLMDMVAKRPTSREDMLGVSGVGETKFARFGEAFLDILLSE</sequence>
<keyword evidence="12" id="KW-0233">DNA recombination</keyword>
<comment type="similarity">
    <text evidence="3">Belongs to the helicase family. RecQ subfamily.</text>
</comment>
<dbReference type="GO" id="GO:0009378">
    <property type="term" value="F:four-way junction helicase activity"/>
    <property type="evidence" value="ECO:0007669"/>
    <property type="project" value="TreeGrafter"/>
</dbReference>
<organism evidence="21 22">
    <name type="scientific">Litorimonas taeanensis</name>
    <dbReference type="NCBI Taxonomy" id="568099"/>
    <lineage>
        <taxon>Bacteria</taxon>
        <taxon>Pseudomonadati</taxon>
        <taxon>Pseudomonadota</taxon>
        <taxon>Alphaproteobacteria</taxon>
        <taxon>Maricaulales</taxon>
        <taxon>Robiginitomaculaceae</taxon>
    </lineage>
</organism>
<dbReference type="GO" id="GO:0043590">
    <property type="term" value="C:bacterial nucleoid"/>
    <property type="evidence" value="ECO:0007669"/>
    <property type="project" value="TreeGrafter"/>
</dbReference>
<dbReference type="GO" id="GO:0043138">
    <property type="term" value="F:3'-5' DNA helicase activity"/>
    <property type="evidence" value="ECO:0007669"/>
    <property type="project" value="UniProtKB-EC"/>
</dbReference>
<comment type="caution">
    <text evidence="21">The sequence shown here is derived from an EMBL/GenBank/DDBJ whole genome shotgun (WGS) entry which is preliminary data.</text>
</comment>
<dbReference type="RefSeq" id="WP_121099587.1">
    <property type="nucleotide sequence ID" value="NZ_RBII01000001.1"/>
</dbReference>
<proteinExistence type="inferred from homology"/>
<dbReference type="GO" id="GO:0006310">
    <property type="term" value="P:DNA recombination"/>
    <property type="evidence" value="ECO:0007669"/>
    <property type="project" value="UniProtKB-UniRule"/>
</dbReference>
<dbReference type="InterPro" id="IPR032284">
    <property type="entry name" value="RecQ_Zn-bd"/>
</dbReference>
<dbReference type="InterPro" id="IPR004589">
    <property type="entry name" value="DNA_helicase_ATP-dep_RecQ"/>
</dbReference>
<dbReference type="SUPFAM" id="SSF47819">
    <property type="entry name" value="HRDC-like"/>
    <property type="match status" value="1"/>
</dbReference>
<comment type="catalytic activity">
    <reaction evidence="15">
        <text>Couples ATP hydrolysis with the unwinding of duplex DNA by translocating in the 3'-5' direction.</text>
        <dbReference type="EC" id="5.6.2.4"/>
    </reaction>
</comment>
<feature type="domain" description="Helicase ATP-binding" evidence="19">
    <location>
        <begin position="25"/>
        <end position="193"/>
    </location>
</feature>
<dbReference type="Pfam" id="PF16124">
    <property type="entry name" value="RecQ_Zn_bind"/>
    <property type="match status" value="1"/>
</dbReference>
<keyword evidence="22" id="KW-1185">Reference proteome</keyword>
<dbReference type="InterPro" id="IPR002121">
    <property type="entry name" value="HRDC_dom"/>
</dbReference>
<dbReference type="OrthoDB" id="9760034at2"/>
<evidence type="ECO:0000259" key="19">
    <source>
        <dbReference type="PROSITE" id="PS51192"/>
    </source>
</evidence>
<evidence type="ECO:0000256" key="11">
    <source>
        <dbReference type="ARBA" id="ARBA00023125"/>
    </source>
</evidence>
<keyword evidence="11" id="KW-0238">DNA-binding</keyword>
<evidence type="ECO:0000256" key="13">
    <source>
        <dbReference type="ARBA" id="ARBA00023204"/>
    </source>
</evidence>
<gene>
    <name evidence="21" type="ORF">DES40_1184</name>
</gene>
<accession>A0A420WLF1</accession>
<feature type="domain" description="HRDC" evidence="18">
    <location>
        <begin position="523"/>
        <end position="596"/>
    </location>
</feature>
<dbReference type="GO" id="GO:0006281">
    <property type="term" value="P:DNA repair"/>
    <property type="evidence" value="ECO:0007669"/>
    <property type="project" value="UniProtKB-KW"/>
</dbReference>
<keyword evidence="13" id="KW-0234">DNA repair</keyword>
<dbReference type="PROSITE" id="PS51194">
    <property type="entry name" value="HELICASE_CTER"/>
    <property type="match status" value="1"/>
</dbReference>
<keyword evidence="5" id="KW-0547">Nucleotide-binding</keyword>
<keyword evidence="7" id="KW-0378">Hydrolase</keyword>
<dbReference type="InterPro" id="IPR018982">
    <property type="entry name" value="RQC_domain"/>
</dbReference>
<dbReference type="InterPro" id="IPR036390">
    <property type="entry name" value="WH_DNA-bd_sf"/>
</dbReference>
<keyword evidence="9" id="KW-0862">Zinc</keyword>
<dbReference type="AlphaFoldDB" id="A0A420WLF1"/>
<dbReference type="Pfam" id="PF00271">
    <property type="entry name" value="Helicase_C"/>
    <property type="match status" value="1"/>
</dbReference>
<feature type="region of interest" description="Disordered" evidence="17">
    <location>
        <begin position="494"/>
        <end position="525"/>
    </location>
</feature>
<dbReference type="SMART" id="SM00490">
    <property type="entry name" value="HELICc"/>
    <property type="match status" value="1"/>
</dbReference>
<dbReference type="PROSITE" id="PS51192">
    <property type="entry name" value="HELICASE_ATP_BIND_1"/>
    <property type="match status" value="1"/>
</dbReference>
<dbReference type="SMART" id="SM00487">
    <property type="entry name" value="DEXDc"/>
    <property type="match status" value="1"/>
</dbReference>
<dbReference type="SMART" id="SM00956">
    <property type="entry name" value="RQC"/>
    <property type="match status" value="1"/>
</dbReference>
<dbReference type="EMBL" id="RBII01000001">
    <property type="protein sequence ID" value="RKQ71853.1"/>
    <property type="molecule type" value="Genomic_DNA"/>
</dbReference>
<evidence type="ECO:0000256" key="16">
    <source>
        <dbReference type="NCBIfam" id="TIGR01389"/>
    </source>
</evidence>
<dbReference type="GO" id="GO:0006260">
    <property type="term" value="P:DNA replication"/>
    <property type="evidence" value="ECO:0007669"/>
    <property type="project" value="InterPro"/>
</dbReference>
<evidence type="ECO:0000256" key="3">
    <source>
        <dbReference type="ARBA" id="ARBA00005446"/>
    </source>
</evidence>
<dbReference type="CDD" id="cd18794">
    <property type="entry name" value="SF2_C_RecQ"/>
    <property type="match status" value="1"/>
</dbReference>
<keyword evidence="4" id="KW-0479">Metal-binding</keyword>
<evidence type="ECO:0000256" key="10">
    <source>
        <dbReference type="ARBA" id="ARBA00022840"/>
    </source>
</evidence>
<dbReference type="Pfam" id="PF00570">
    <property type="entry name" value="HRDC"/>
    <property type="match status" value="1"/>
</dbReference>
<dbReference type="SUPFAM" id="SSF52540">
    <property type="entry name" value="P-loop containing nucleoside triphosphate hydrolases"/>
    <property type="match status" value="1"/>
</dbReference>
<evidence type="ECO:0000256" key="4">
    <source>
        <dbReference type="ARBA" id="ARBA00022723"/>
    </source>
</evidence>
<evidence type="ECO:0000256" key="6">
    <source>
        <dbReference type="ARBA" id="ARBA00022763"/>
    </source>
</evidence>
<comment type="cofactor">
    <cofactor evidence="1">
        <name>Mg(2+)</name>
        <dbReference type="ChEBI" id="CHEBI:18420"/>
    </cofactor>
</comment>
<name>A0A420WLF1_9PROT</name>
<evidence type="ECO:0000313" key="22">
    <source>
        <dbReference type="Proteomes" id="UP000282211"/>
    </source>
</evidence>
<evidence type="ECO:0000256" key="8">
    <source>
        <dbReference type="ARBA" id="ARBA00022806"/>
    </source>
</evidence>
<dbReference type="InterPro" id="IPR027417">
    <property type="entry name" value="P-loop_NTPase"/>
</dbReference>
<dbReference type="NCBIfam" id="TIGR01389">
    <property type="entry name" value="recQ"/>
    <property type="match status" value="1"/>
</dbReference>
<dbReference type="CDD" id="cd17920">
    <property type="entry name" value="DEXHc_RecQ"/>
    <property type="match status" value="1"/>
</dbReference>
<evidence type="ECO:0000256" key="7">
    <source>
        <dbReference type="ARBA" id="ARBA00022801"/>
    </source>
</evidence>
<dbReference type="Gene3D" id="1.10.10.10">
    <property type="entry name" value="Winged helix-like DNA-binding domain superfamily/Winged helix DNA-binding domain"/>
    <property type="match status" value="1"/>
</dbReference>
<protein>
    <recommendedName>
        <fullName evidence="16">DNA helicase RecQ</fullName>
        <ecNumber evidence="16">5.6.2.4</ecNumber>
    </recommendedName>
</protein>
<evidence type="ECO:0000259" key="18">
    <source>
        <dbReference type="PROSITE" id="PS50967"/>
    </source>
</evidence>
<evidence type="ECO:0000256" key="15">
    <source>
        <dbReference type="ARBA" id="ARBA00034617"/>
    </source>
</evidence>
<dbReference type="Gene3D" id="1.10.150.80">
    <property type="entry name" value="HRDC domain"/>
    <property type="match status" value="1"/>
</dbReference>
<dbReference type="InterPro" id="IPR044876">
    <property type="entry name" value="HRDC_dom_sf"/>
</dbReference>
<dbReference type="GO" id="GO:0005524">
    <property type="term" value="F:ATP binding"/>
    <property type="evidence" value="ECO:0007669"/>
    <property type="project" value="UniProtKB-KW"/>
</dbReference>
<dbReference type="PROSITE" id="PS50967">
    <property type="entry name" value="HRDC"/>
    <property type="match status" value="1"/>
</dbReference>
<evidence type="ECO:0000313" key="21">
    <source>
        <dbReference type="EMBL" id="RKQ71853.1"/>
    </source>
</evidence>
<dbReference type="InterPro" id="IPR011545">
    <property type="entry name" value="DEAD/DEAH_box_helicase_dom"/>
</dbReference>
<dbReference type="SMART" id="SM00341">
    <property type="entry name" value="HRDC"/>
    <property type="match status" value="1"/>
</dbReference>
<dbReference type="GO" id="GO:0009432">
    <property type="term" value="P:SOS response"/>
    <property type="evidence" value="ECO:0007669"/>
    <property type="project" value="UniProtKB-UniRule"/>
</dbReference>
<dbReference type="InterPro" id="IPR036388">
    <property type="entry name" value="WH-like_DNA-bd_sf"/>
</dbReference>
<dbReference type="FunCoup" id="A0A420WLF1">
    <property type="interactions" value="348"/>
</dbReference>
<evidence type="ECO:0000256" key="5">
    <source>
        <dbReference type="ARBA" id="ARBA00022741"/>
    </source>
</evidence>
<dbReference type="InterPro" id="IPR010997">
    <property type="entry name" value="HRDC-like_sf"/>
</dbReference>
<evidence type="ECO:0000256" key="9">
    <source>
        <dbReference type="ARBA" id="ARBA00022833"/>
    </source>
</evidence>
<feature type="domain" description="Helicase C-terminal" evidence="20">
    <location>
        <begin position="217"/>
        <end position="363"/>
    </location>
</feature>
<dbReference type="InParanoid" id="A0A420WLF1"/>
<dbReference type="GO" id="GO:0005737">
    <property type="term" value="C:cytoplasm"/>
    <property type="evidence" value="ECO:0007669"/>
    <property type="project" value="TreeGrafter"/>
</dbReference>
<comment type="cofactor">
    <cofactor evidence="2">
        <name>Zn(2+)</name>
        <dbReference type="ChEBI" id="CHEBI:29105"/>
    </cofactor>
</comment>
<dbReference type="GO" id="GO:0046872">
    <property type="term" value="F:metal ion binding"/>
    <property type="evidence" value="ECO:0007669"/>
    <property type="project" value="UniProtKB-KW"/>
</dbReference>
<dbReference type="InterPro" id="IPR014001">
    <property type="entry name" value="Helicase_ATP-bd"/>
</dbReference>
<evidence type="ECO:0000256" key="14">
    <source>
        <dbReference type="ARBA" id="ARBA00023235"/>
    </source>
</evidence>
<evidence type="ECO:0000256" key="1">
    <source>
        <dbReference type="ARBA" id="ARBA00001946"/>
    </source>
</evidence>
<dbReference type="Proteomes" id="UP000282211">
    <property type="component" value="Unassembled WGS sequence"/>
</dbReference>
<dbReference type="EC" id="5.6.2.4" evidence="16"/>
<dbReference type="NCBIfam" id="TIGR00614">
    <property type="entry name" value="recQ_fam"/>
    <property type="match status" value="1"/>
</dbReference>
<dbReference type="Gene3D" id="3.40.50.300">
    <property type="entry name" value="P-loop containing nucleotide triphosphate hydrolases"/>
    <property type="match status" value="2"/>
</dbReference>
<keyword evidence="10" id="KW-0067">ATP-binding</keyword>
<evidence type="ECO:0000256" key="2">
    <source>
        <dbReference type="ARBA" id="ARBA00001947"/>
    </source>
</evidence>
<dbReference type="InterPro" id="IPR006293">
    <property type="entry name" value="DNA_helicase_ATP-dep_RecQ_bac"/>
</dbReference>
<dbReference type="Pfam" id="PF00270">
    <property type="entry name" value="DEAD"/>
    <property type="match status" value="1"/>
</dbReference>
<dbReference type="Pfam" id="PF09382">
    <property type="entry name" value="RQC"/>
    <property type="match status" value="1"/>
</dbReference>
<evidence type="ECO:0000256" key="12">
    <source>
        <dbReference type="ARBA" id="ARBA00023172"/>
    </source>
</evidence>
<reference evidence="21 22" key="1">
    <citation type="submission" date="2018-10" db="EMBL/GenBank/DDBJ databases">
        <title>Genomic Encyclopedia of Type Strains, Phase IV (KMG-IV): sequencing the most valuable type-strain genomes for metagenomic binning, comparative biology and taxonomic classification.</title>
        <authorList>
            <person name="Goeker M."/>
        </authorList>
    </citation>
    <scope>NUCLEOTIDE SEQUENCE [LARGE SCALE GENOMIC DNA]</scope>
    <source>
        <strain evidence="21 22">DSM 22008</strain>
    </source>
</reference>
<evidence type="ECO:0000256" key="17">
    <source>
        <dbReference type="SAM" id="MobiDB-lite"/>
    </source>
</evidence>
<evidence type="ECO:0000259" key="20">
    <source>
        <dbReference type="PROSITE" id="PS51194"/>
    </source>
</evidence>
<dbReference type="GO" id="GO:0016787">
    <property type="term" value="F:hydrolase activity"/>
    <property type="evidence" value="ECO:0007669"/>
    <property type="project" value="UniProtKB-KW"/>
</dbReference>